<dbReference type="InterPro" id="IPR016098">
    <property type="entry name" value="CAP/MinC_C"/>
</dbReference>
<dbReference type="EMBL" id="CAXLJM020000046">
    <property type="protein sequence ID" value="CAL8111026.1"/>
    <property type="molecule type" value="Genomic_DNA"/>
</dbReference>
<dbReference type="InterPro" id="IPR017901">
    <property type="entry name" value="C-CAP_CF_C-like"/>
</dbReference>
<evidence type="ECO:0000259" key="3">
    <source>
        <dbReference type="PROSITE" id="PS51329"/>
    </source>
</evidence>
<dbReference type="SUPFAM" id="SSF69340">
    <property type="entry name" value="C-terminal domain of adenylylcyclase associated protein"/>
    <property type="match status" value="1"/>
</dbReference>
<dbReference type="Gene3D" id="2.160.20.70">
    <property type="match status" value="1"/>
</dbReference>
<sequence>MVHLRSKMRTLSPSPANEVAPDSSNGDFPDILVWVKNEPFDFGLVSPFPCPKIGINTLRKVADYCSEKPGHYPELTFNQWNHICKYKIQLAGDLTLTYFRIFDILTRPACMWMPMSRRSAGQQKEGDVLETDADLANENHSEAEENWDIKFQRTVKLGYDPLDELKVDSLQFLLYLYIQHFLRLHKKYVLSRVYSQDEPWPKFWPYSNNQNQNNNNKKQRVGGNTSVVPEQLHAEFLTANLGDIIDFLTLLARGGGRREMEQVKTDCVDRRVSTDVMKGLSFILGAASTTLDREFRTLDECLVLDEISTRLDYRKSTNTVSKHRLMHWISNNLKINPWGPSSVPVPKIPVSVMAGVWVEAECFNHNRIYWNTQCYPKAWFLISGVEKQLLLFDSTEAMSSIKIHRCIDAHIYIPGVHTMILIQKCHGVTINIGVATKVIKISDCSNITITGVGRIFIICDVTRSTFHLLTPCSPILCGAKNREINFAPYNTSYPTLSIHMKMAGISANVQNWNKPLEIGSDGTVQIAKTSYVSNCALLRPEQFSMSFFPFKSLGSRRGQCTLPGGIPSSYQRKLDHVTETTEIVRKEFISLIRQSVSEEDTDQLYQCTIQRFKKWLKESGNLEQIIGLRSFQKSMEQKCQVPIGCSKRHDLSCITRAVRTFLNSTLSTSIKTHDDISSGDQDLLHEWKLLQREKSKDRKPFFKPSSIQASGGGENPVGSCDVIDFIM</sequence>
<name>A0ABP1QYY2_9HEXA</name>
<dbReference type="PROSITE" id="PS51329">
    <property type="entry name" value="C_CAP_COFACTOR_C"/>
    <property type="match status" value="1"/>
</dbReference>
<proteinExistence type="inferred from homology"/>
<reference evidence="4 5" key="1">
    <citation type="submission" date="2024-08" db="EMBL/GenBank/DDBJ databases">
        <authorList>
            <person name="Cucini C."/>
            <person name="Frati F."/>
        </authorList>
    </citation>
    <scope>NUCLEOTIDE SEQUENCE [LARGE SCALE GENOMIC DNA]</scope>
</reference>
<protein>
    <recommendedName>
        <fullName evidence="3">C-CAP/cofactor C-like domain-containing protein</fullName>
    </recommendedName>
</protein>
<comment type="similarity">
    <text evidence="1">Belongs to the TBCC family.</text>
</comment>
<organism evidence="4 5">
    <name type="scientific">Orchesella dallaii</name>
    <dbReference type="NCBI Taxonomy" id="48710"/>
    <lineage>
        <taxon>Eukaryota</taxon>
        <taxon>Metazoa</taxon>
        <taxon>Ecdysozoa</taxon>
        <taxon>Arthropoda</taxon>
        <taxon>Hexapoda</taxon>
        <taxon>Collembola</taxon>
        <taxon>Entomobryomorpha</taxon>
        <taxon>Entomobryoidea</taxon>
        <taxon>Orchesellidae</taxon>
        <taxon>Orchesellinae</taxon>
        <taxon>Orchesella</taxon>
    </lineage>
</organism>
<dbReference type="Pfam" id="PF07986">
    <property type="entry name" value="TBCC"/>
    <property type="match status" value="1"/>
</dbReference>
<dbReference type="InterPro" id="IPR039589">
    <property type="entry name" value="TBCC1"/>
</dbReference>
<dbReference type="InterPro" id="IPR036223">
    <property type="entry name" value="CAP_C_sf"/>
</dbReference>
<evidence type="ECO:0000256" key="2">
    <source>
        <dbReference type="SAM" id="MobiDB-lite"/>
    </source>
</evidence>
<evidence type="ECO:0000256" key="1">
    <source>
        <dbReference type="ARBA" id="ARBA00008848"/>
    </source>
</evidence>
<dbReference type="Proteomes" id="UP001642540">
    <property type="component" value="Unassembled WGS sequence"/>
</dbReference>
<evidence type="ECO:0000313" key="5">
    <source>
        <dbReference type="Proteomes" id="UP001642540"/>
    </source>
</evidence>
<gene>
    <name evidence="4" type="ORF">ODALV1_LOCUS14655</name>
</gene>
<accession>A0ABP1QYY2</accession>
<feature type="domain" description="C-CAP/cofactor C-like" evidence="3">
    <location>
        <begin position="372"/>
        <end position="505"/>
    </location>
</feature>
<dbReference type="PANTHER" id="PTHR16052:SF0">
    <property type="entry name" value="TBCC DOMAIN-CONTAINING PROTEIN 1"/>
    <property type="match status" value="1"/>
</dbReference>
<comment type="caution">
    <text evidence="4">The sequence shown here is derived from an EMBL/GenBank/DDBJ whole genome shotgun (WGS) entry which is preliminary data.</text>
</comment>
<dbReference type="InterPro" id="IPR012945">
    <property type="entry name" value="Tubulin-bd_cofactor_C_dom"/>
</dbReference>
<dbReference type="PANTHER" id="PTHR16052">
    <property type="entry name" value="TBCC DOMAIN-CONTAINING PROTEIN 1"/>
    <property type="match status" value="1"/>
</dbReference>
<keyword evidence="5" id="KW-1185">Reference proteome</keyword>
<evidence type="ECO:0000313" key="4">
    <source>
        <dbReference type="EMBL" id="CAL8111026.1"/>
    </source>
</evidence>
<feature type="region of interest" description="Disordered" evidence="2">
    <location>
        <begin position="1"/>
        <end position="23"/>
    </location>
</feature>